<keyword evidence="7 10" id="KW-1133">Transmembrane helix</keyword>
<dbReference type="STRING" id="1577792.QX51_14705"/>
<evidence type="ECO:0000313" key="11">
    <source>
        <dbReference type="EMBL" id="KHS56322.1"/>
    </source>
</evidence>
<protein>
    <recommendedName>
        <fullName evidence="3">Multidrug export protein MepA</fullName>
    </recommendedName>
</protein>
<dbReference type="AlphaFoldDB" id="A0A0B3W213"/>
<keyword evidence="8 10" id="KW-0472">Membrane</keyword>
<evidence type="ECO:0000256" key="7">
    <source>
        <dbReference type="ARBA" id="ARBA00022989"/>
    </source>
</evidence>
<sequence length="454" mass="49456">MEKLNLLKDDEKKVFYHYLIPSICSTLVTSIYILVDTLIIGQGVGAAGISALNIFLPFFAIYNGIGLMFGLGGGILISMEDGIGNKEKSDKYFISSLIAVTIIGLILTIFTNVFLEQISYFLGANENSIGLVLEYGRCITLFTPVFIATNFLSPIIRNKKAPQLAMISVIIGAGLNIVLDYIFVFPMNMGMVGAALATVIGSLTTVAVLLTHFISKKNRIKVYPTYASIKMIKKIIGCGGSSFLMEAASGFVIFIFNIQILKYIGDVGIVVYGIISNCVIVGMALFNGVAQASQPIIATNYGAKESKRVKTVLKYAMFTTISIGCLLFAVVFMFTEEVIYAFVKANDQIISMGVPAVRAYLSAFCIMNINILFCNYFQSVGKEKPSILISAIRGFLLNIILVLSLPVVLGGSSLWFVVPITEIITLVGIVIYIRKLKVNSFKSETKLNKCAITE</sequence>
<feature type="transmembrane region" description="Helical" evidence="10">
    <location>
        <begin position="311"/>
        <end position="335"/>
    </location>
</feature>
<keyword evidence="6 10" id="KW-0812">Transmembrane</keyword>
<dbReference type="InterPro" id="IPR002528">
    <property type="entry name" value="MATE_fam"/>
</dbReference>
<reference evidence="11 12" key="1">
    <citation type="submission" date="2014-12" db="EMBL/GenBank/DDBJ databases">
        <title>Draft genome sequence of Terrisporobacter sp. 08-306576, isolated from the blood culture of a bacteremia patient.</title>
        <authorList>
            <person name="Lund L.C."/>
            <person name="Sydenham T.V."/>
            <person name="Hogh S.V."/>
            <person name="Skov M.N."/>
            <person name="Kemp M."/>
            <person name="Justesen U.S."/>
        </authorList>
    </citation>
    <scope>NUCLEOTIDE SEQUENCE [LARGE SCALE GENOMIC DNA]</scope>
    <source>
        <strain evidence="11 12">08-306576</strain>
    </source>
</reference>
<gene>
    <name evidence="11" type="ORF">QX51_14705</name>
</gene>
<accession>A0A0B3W213</accession>
<dbReference type="GO" id="GO:0046677">
    <property type="term" value="P:response to antibiotic"/>
    <property type="evidence" value="ECO:0007669"/>
    <property type="project" value="UniProtKB-KW"/>
</dbReference>
<feature type="transmembrane region" description="Helical" evidence="10">
    <location>
        <begin position="164"/>
        <end position="185"/>
    </location>
</feature>
<evidence type="ECO:0000256" key="8">
    <source>
        <dbReference type="ARBA" id="ARBA00023136"/>
    </source>
</evidence>
<feature type="transmembrane region" description="Helical" evidence="10">
    <location>
        <begin position="47"/>
        <end position="71"/>
    </location>
</feature>
<dbReference type="RefSeq" id="WP_039680645.1">
    <property type="nucleotide sequence ID" value="NZ_JWHR01000115.1"/>
</dbReference>
<evidence type="ECO:0000256" key="6">
    <source>
        <dbReference type="ARBA" id="ARBA00022692"/>
    </source>
</evidence>
<evidence type="ECO:0000256" key="9">
    <source>
        <dbReference type="ARBA" id="ARBA00023251"/>
    </source>
</evidence>
<comment type="caution">
    <text evidence="11">The sequence shown here is derived from an EMBL/GenBank/DDBJ whole genome shotgun (WGS) entry which is preliminary data.</text>
</comment>
<dbReference type="PANTHER" id="PTHR43823:SF3">
    <property type="entry name" value="MULTIDRUG EXPORT PROTEIN MEPA"/>
    <property type="match status" value="1"/>
</dbReference>
<dbReference type="GO" id="GO:0042910">
    <property type="term" value="F:xenobiotic transmembrane transporter activity"/>
    <property type="evidence" value="ECO:0007669"/>
    <property type="project" value="InterPro"/>
</dbReference>
<proteinExistence type="inferred from homology"/>
<organism evidence="11 12">
    <name type="scientific">Terrisporobacter othiniensis</name>
    <dbReference type="NCBI Taxonomy" id="1577792"/>
    <lineage>
        <taxon>Bacteria</taxon>
        <taxon>Bacillati</taxon>
        <taxon>Bacillota</taxon>
        <taxon>Clostridia</taxon>
        <taxon>Peptostreptococcales</taxon>
        <taxon>Peptostreptococcaceae</taxon>
        <taxon>Terrisporobacter</taxon>
    </lineage>
</organism>
<dbReference type="GO" id="GO:0015297">
    <property type="term" value="F:antiporter activity"/>
    <property type="evidence" value="ECO:0007669"/>
    <property type="project" value="InterPro"/>
</dbReference>
<evidence type="ECO:0000256" key="1">
    <source>
        <dbReference type="ARBA" id="ARBA00004651"/>
    </source>
</evidence>
<dbReference type="InterPro" id="IPR048279">
    <property type="entry name" value="MdtK-like"/>
</dbReference>
<feature type="transmembrane region" description="Helical" evidence="10">
    <location>
        <begin position="191"/>
        <end position="214"/>
    </location>
</feature>
<dbReference type="InterPro" id="IPR045070">
    <property type="entry name" value="MATE_MepA-like"/>
</dbReference>
<evidence type="ECO:0000256" key="4">
    <source>
        <dbReference type="ARBA" id="ARBA00022448"/>
    </source>
</evidence>
<feature type="transmembrane region" description="Helical" evidence="10">
    <location>
        <begin position="387"/>
        <end position="408"/>
    </location>
</feature>
<comment type="similarity">
    <text evidence="2">Belongs to the multi antimicrobial extrusion (MATE) (TC 2.A.66.1) family. MepA subfamily.</text>
</comment>
<dbReference type="Proteomes" id="UP000031189">
    <property type="component" value="Unassembled WGS sequence"/>
</dbReference>
<dbReference type="EMBL" id="JWHR01000115">
    <property type="protein sequence ID" value="KHS56322.1"/>
    <property type="molecule type" value="Genomic_DNA"/>
</dbReference>
<evidence type="ECO:0000256" key="5">
    <source>
        <dbReference type="ARBA" id="ARBA00022475"/>
    </source>
</evidence>
<evidence type="ECO:0000256" key="10">
    <source>
        <dbReference type="SAM" id="Phobius"/>
    </source>
</evidence>
<keyword evidence="12" id="KW-1185">Reference proteome</keyword>
<evidence type="ECO:0000256" key="2">
    <source>
        <dbReference type="ARBA" id="ARBA00008417"/>
    </source>
</evidence>
<feature type="transmembrane region" description="Helical" evidence="10">
    <location>
        <begin position="92"/>
        <end position="114"/>
    </location>
</feature>
<dbReference type="OrthoDB" id="305360at2"/>
<evidence type="ECO:0000313" key="12">
    <source>
        <dbReference type="Proteomes" id="UP000031189"/>
    </source>
</evidence>
<evidence type="ECO:0000256" key="3">
    <source>
        <dbReference type="ARBA" id="ARBA00022106"/>
    </source>
</evidence>
<name>A0A0B3W213_9FIRM</name>
<feature type="transmembrane region" description="Helical" evidence="10">
    <location>
        <begin position="414"/>
        <end position="433"/>
    </location>
</feature>
<keyword evidence="9" id="KW-0046">Antibiotic resistance</keyword>
<dbReference type="Pfam" id="PF01554">
    <property type="entry name" value="MatE"/>
    <property type="match status" value="2"/>
</dbReference>
<dbReference type="GO" id="GO:0005886">
    <property type="term" value="C:plasma membrane"/>
    <property type="evidence" value="ECO:0007669"/>
    <property type="project" value="UniProtKB-SubCell"/>
</dbReference>
<dbReference type="PIRSF" id="PIRSF006603">
    <property type="entry name" value="DinF"/>
    <property type="match status" value="1"/>
</dbReference>
<dbReference type="PANTHER" id="PTHR43823">
    <property type="entry name" value="SPORULATION PROTEIN YKVU"/>
    <property type="match status" value="1"/>
</dbReference>
<feature type="transmembrane region" description="Helical" evidence="10">
    <location>
        <begin position="235"/>
        <end position="257"/>
    </location>
</feature>
<feature type="transmembrane region" description="Helical" evidence="10">
    <location>
        <begin position="355"/>
        <end position="375"/>
    </location>
</feature>
<dbReference type="InterPro" id="IPR051327">
    <property type="entry name" value="MATE_MepA_subfamily"/>
</dbReference>
<dbReference type="CDD" id="cd13143">
    <property type="entry name" value="MATE_MepA_like"/>
    <property type="match status" value="1"/>
</dbReference>
<feature type="transmembrane region" description="Helical" evidence="10">
    <location>
        <begin position="269"/>
        <end position="290"/>
    </location>
</feature>
<comment type="subcellular location">
    <subcellularLocation>
        <location evidence="1">Cell membrane</location>
        <topology evidence="1">Multi-pass membrane protein</topology>
    </subcellularLocation>
</comment>
<feature type="transmembrane region" description="Helical" evidence="10">
    <location>
        <begin position="15"/>
        <end position="35"/>
    </location>
</feature>
<feature type="transmembrane region" description="Helical" evidence="10">
    <location>
        <begin position="134"/>
        <end position="152"/>
    </location>
</feature>
<keyword evidence="4" id="KW-0813">Transport</keyword>
<keyword evidence="5" id="KW-1003">Cell membrane</keyword>